<feature type="repeat" description="ANK" evidence="3">
    <location>
        <begin position="89"/>
        <end position="121"/>
    </location>
</feature>
<dbReference type="PRINTS" id="PR01415">
    <property type="entry name" value="ANKYRIN"/>
</dbReference>
<proteinExistence type="predicted"/>
<dbReference type="PANTHER" id="PTHR24171">
    <property type="entry name" value="ANKYRIN REPEAT DOMAIN-CONTAINING PROTEIN 39-RELATED"/>
    <property type="match status" value="1"/>
</dbReference>
<evidence type="ECO:0000313" key="6">
    <source>
        <dbReference type="EMBL" id="MDQ4212580.1"/>
    </source>
</evidence>
<evidence type="ECO:0000256" key="3">
    <source>
        <dbReference type="PROSITE-ProRule" id="PRU00023"/>
    </source>
</evidence>
<feature type="region of interest" description="Disordered" evidence="4">
    <location>
        <begin position="30"/>
        <end position="53"/>
    </location>
</feature>
<protein>
    <submittedName>
        <fullName evidence="6">Ankyrin repeat domain-containing protein</fullName>
    </submittedName>
</protein>
<dbReference type="InterPro" id="IPR002110">
    <property type="entry name" value="Ankyrin_rpt"/>
</dbReference>
<evidence type="ECO:0000256" key="2">
    <source>
        <dbReference type="ARBA" id="ARBA00023043"/>
    </source>
</evidence>
<dbReference type="SMART" id="SM00248">
    <property type="entry name" value="ANK"/>
    <property type="match status" value="7"/>
</dbReference>
<dbReference type="PROSITE" id="PS50088">
    <property type="entry name" value="ANK_REPEAT"/>
    <property type="match status" value="5"/>
</dbReference>
<keyword evidence="2 3" id="KW-0040">ANK repeat</keyword>
<evidence type="ECO:0000256" key="1">
    <source>
        <dbReference type="ARBA" id="ARBA00022737"/>
    </source>
</evidence>
<organism evidence="6 7">
    <name type="scientific">Microbacterium capsulatum</name>
    <dbReference type="NCBI Taxonomy" id="3041921"/>
    <lineage>
        <taxon>Bacteria</taxon>
        <taxon>Bacillati</taxon>
        <taxon>Actinomycetota</taxon>
        <taxon>Actinomycetes</taxon>
        <taxon>Micrococcales</taxon>
        <taxon>Microbacteriaceae</taxon>
        <taxon>Microbacterium</taxon>
    </lineage>
</organism>
<dbReference type="PROSITE" id="PS51257">
    <property type="entry name" value="PROKAR_LIPOPROTEIN"/>
    <property type="match status" value="1"/>
</dbReference>
<evidence type="ECO:0000256" key="4">
    <source>
        <dbReference type="SAM" id="MobiDB-lite"/>
    </source>
</evidence>
<dbReference type="RefSeq" id="WP_308487514.1">
    <property type="nucleotide sequence ID" value="NZ_JAVFCB010000001.1"/>
</dbReference>
<dbReference type="SUPFAM" id="SSF48403">
    <property type="entry name" value="Ankyrin repeat"/>
    <property type="match status" value="1"/>
</dbReference>
<feature type="signal peptide" evidence="5">
    <location>
        <begin position="1"/>
        <end position="21"/>
    </location>
</feature>
<dbReference type="Gene3D" id="1.25.40.20">
    <property type="entry name" value="Ankyrin repeat-containing domain"/>
    <property type="match status" value="2"/>
</dbReference>
<feature type="repeat" description="ANK" evidence="3">
    <location>
        <begin position="325"/>
        <end position="357"/>
    </location>
</feature>
<sequence length="422" mass="44229">MPVRRPIVALASLAALAAVLAACTVAPMSTDAAPSPSAATPTPSAASARVSVSPAGLDQDLRDAAWADDVPRATALVAQGADVNAKDDTQQSAYLVATSEGHLDLLRMTLAHGASVDDKDSWNGTGLIRAAERGHGYIIGALLQAGIDRDHVNRIGYQAIHEAVWFGKDDQDYATTIRALIAGGVEFTRASVRERLTPLQMAEQRGLRGSAKILRAAQDAPRPADPDAALLAAAESGDADAAAIAIRAGADLEVRDRQLQRTPLMHAVMQDRVAVAQLLVAMGADVNALDYRKDTPWLMTGVTGSVAMLDALLPGRPDLSIPNRYGGTSVHPAAERGHVDYIARVVTAGVDLNEVNSLGWTALQEAVLLGDGGPAHQEIVRILVAHGADPGIRDRNGRTALDNARAKGYDAIARILEGATPR</sequence>
<keyword evidence="1" id="KW-0677">Repeat</keyword>
<dbReference type="PROSITE" id="PS50297">
    <property type="entry name" value="ANK_REP_REGION"/>
    <property type="match status" value="2"/>
</dbReference>
<feature type="chain" id="PRO_5047257716" evidence="5">
    <location>
        <begin position="22"/>
        <end position="422"/>
    </location>
</feature>
<evidence type="ECO:0000256" key="5">
    <source>
        <dbReference type="SAM" id="SignalP"/>
    </source>
</evidence>
<gene>
    <name evidence="6" type="ORF">RBR11_01455</name>
</gene>
<feature type="repeat" description="ANK" evidence="3">
    <location>
        <begin position="358"/>
        <end position="395"/>
    </location>
</feature>
<dbReference type="EMBL" id="JAVFCB010000001">
    <property type="protein sequence ID" value="MDQ4212580.1"/>
    <property type="molecule type" value="Genomic_DNA"/>
</dbReference>
<name>A0ABU0XEH1_9MICO</name>
<dbReference type="Proteomes" id="UP001230289">
    <property type="component" value="Unassembled WGS sequence"/>
</dbReference>
<dbReference type="InterPro" id="IPR036770">
    <property type="entry name" value="Ankyrin_rpt-contain_sf"/>
</dbReference>
<evidence type="ECO:0000313" key="7">
    <source>
        <dbReference type="Proteomes" id="UP001230289"/>
    </source>
</evidence>
<keyword evidence="7" id="KW-1185">Reference proteome</keyword>
<dbReference type="PANTHER" id="PTHR24171:SF9">
    <property type="entry name" value="ANKYRIN REPEAT DOMAIN-CONTAINING PROTEIN 39"/>
    <property type="match status" value="1"/>
</dbReference>
<feature type="repeat" description="ANK" evidence="3">
    <location>
        <begin position="259"/>
        <end position="291"/>
    </location>
</feature>
<feature type="repeat" description="ANK" evidence="3">
    <location>
        <begin position="225"/>
        <end position="257"/>
    </location>
</feature>
<comment type="caution">
    <text evidence="6">The sequence shown here is derived from an EMBL/GenBank/DDBJ whole genome shotgun (WGS) entry which is preliminary data.</text>
</comment>
<accession>A0ABU0XEH1</accession>
<dbReference type="Pfam" id="PF12796">
    <property type="entry name" value="Ank_2"/>
    <property type="match status" value="3"/>
</dbReference>
<keyword evidence="5" id="KW-0732">Signal</keyword>
<reference evidence="6 7" key="1">
    <citation type="submission" date="2023-08" db="EMBL/GenBank/DDBJ databases">
        <title>Microbacterium sp. nov., isolated from a waste landfill.</title>
        <authorList>
            <person name="Wen W."/>
        </authorList>
    </citation>
    <scope>NUCLEOTIDE SEQUENCE [LARGE SCALE GENOMIC DNA]</scope>
    <source>
        <strain evidence="6 7">ASV81</strain>
    </source>
</reference>